<dbReference type="Proteomes" id="UP001050808">
    <property type="component" value="Unassembled WGS sequence"/>
</dbReference>
<keyword evidence="2" id="KW-0812">Transmembrane</keyword>
<feature type="region of interest" description="Disordered" evidence="1">
    <location>
        <begin position="85"/>
        <end position="113"/>
    </location>
</feature>
<feature type="transmembrane region" description="Helical" evidence="2">
    <location>
        <begin position="51"/>
        <end position="72"/>
    </location>
</feature>
<keyword evidence="2" id="KW-0472">Membrane</keyword>
<proteinExistence type="predicted"/>
<protein>
    <submittedName>
        <fullName evidence="3">Uncharacterized protein</fullName>
    </submittedName>
</protein>
<sequence>MPSSFASLPTATAGAAVPPDEDGVASAKTVAAAPRTEAPGRGPAPRPVPPGFLAAVVTGVLVVAGGAVYVAAAFNNSRAPFPTAKYKLVPPPRWSGRVQAQGGDDRRTRQETL</sequence>
<feature type="region of interest" description="Disordered" evidence="1">
    <location>
        <begin position="1"/>
        <end position="49"/>
    </location>
</feature>
<comment type="caution">
    <text evidence="3">The sequence shown here is derived from an EMBL/GenBank/DDBJ whole genome shotgun (WGS) entry which is preliminary data.</text>
</comment>
<dbReference type="EMBL" id="BNDY01000017">
    <property type="protein sequence ID" value="GHI40446.1"/>
    <property type="molecule type" value="Genomic_DNA"/>
</dbReference>
<gene>
    <name evidence="3" type="ORF">Sviol_48540</name>
</gene>
<reference evidence="3" key="1">
    <citation type="submission" date="2024-05" db="EMBL/GenBank/DDBJ databases">
        <title>Whole genome shotgun sequence of Streptomyces violascens NBRC 12920.</title>
        <authorList>
            <person name="Komaki H."/>
            <person name="Tamura T."/>
        </authorList>
    </citation>
    <scope>NUCLEOTIDE SEQUENCE</scope>
    <source>
        <strain evidence="3">NBRC 12920</strain>
    </source>
</reference>
<keyword evidence="2" id="KW-1133">Transmembrane helix</keyword>
<accession>A0ABQ3QT29</accession>
<evidence type="ECO:0000313" key="4">
    <source>
        <dbReference type="Proteomes" id="UP001050808"/>
    </source>
</evidence>
<evidence type="ECO:0000256" key="2">
    <source>
        <dbReference type="SAM" id="Phobius"/>
    </source>
</evidence>
<feature type="compositionally biased region" description="Low complexity" evidence="1">
    <location>
        <begin position="31"/>
        <end position="41"/>
    </location>
</feature>
<feature type="compositionally biased region" description="Basic and acidic residues" evidence="1">
    <location>
        <begin position="103"/>
        <end position="113"/>
    </location>
</feature>
<evidence type="ECO:0000313" key="3">
    <source>
        <dbReference type="EMBL" id="GHI40446.1"/>
    </source>
</evidence>
<name>A0ABQ3QT29_9ACTN</name>
<feature type="compositionally biased region" description="Polar residues" evidence="1">
    <location>
        <begin position="1"/>
        <end position="10"/>
    </location>
</feature>
<keyword evidence="4" id="KW-1185">Reference proteome</keyword>
<evidence type="ECO:0000256" key="1">
    <source>
        <dbReference type="SAM" id="MobiDB-lite"/>
    </source>
</evidence>
<organism evidence="3 4">
    <name type="scientific">Streptomyces violascens</name>
    <dbReference type="NCBI Taxonomy" id="67381"/>
    <lineage>
        <taxon>Bacteria</taxon>
        <taxon>Bacillati</taxon>
        <taxon>Actinomycetota</taxon>
        <taxon>Actinomycetes</taxon>
        <taxon>Kitasatosporales</taxon>
        <taxon>Streptomycetaceae</taxon>
        <taxon>Streptomyces</taxon>
    </lineage>
</organism>